<dbReference type="GO" id="GO:0004843">
    <property type="term" value="F:cysteine-type deubiquitinase activity"/>
    <property type="evidence" value="ECO:0007669"/>
    <property type="project" value="UniProtKB-EC"/>
</dbReference>
<evidence type="ECO:0000256" key="1">
    <source>
        <dbReference type="ARBA" id="ARBA00000707"/>
    </source>
</evidence>
<keyword evidence="6" id="KW-1185">Reference proteome</keyword>
<dbReference type="InterPro" id="IPR001394">
    <property type="entry name" value="Peptidase_C19_UCH"/>
</dbReference>
<evidence type="ECO:0000256" key="3">
    <source>
        <dbReference type="SAM" id="MobiDB-lite"/>
    </source>
</evidence>
<dbReference type="InterPro" id="IPR050185">
    <property type="entry name" value="Ub_carboxyl-term_hydrolase"/>
</dbReference>
<dbReference type="PROSITE" id="PS50235">
    <property type="entry name" value="USP_3"/>
    <property type="match status" value="1"/>
</dbReference>
<evidence type="ECO:0000259" key="4">
    <source>
        <dbReference type="PROSITE" id="PS50235"/>
    </source>
</evidence>
<dbReference type="Ensembl" id="ENSCSAVT00000020024.1">
    <property type="protein sequence ID" value="ENSCSAVP00000019811.1"/>
    <property type="gene ID" value="ENSCSAVG00000011633.1"/>
</dbReference>
<dbReference type="eggNOG" id="KOG1870">
    <property type="taxonomic scope" value="Eukaryota"/>
</dbReference>
<dbReference type="SUPFAM" id="SSF54001">
    <property type="entry name" value="Cysteine proteinases"/>
    <property type="match status" value="1"/>
</dbReference>
<name>H2ZQE5_CIOSA</name>
<dbReference type="InParanoid" id="H2ZQE5"/>
<dbReference type="OMA" id="CHRQSNT"/>
<dbReference type="InterPro" id="IPR028889">
    <property type="entry name" value="USP"/>
</dbReference>
<evidence type="ECO:0000256" key="2">
    <source>
        <dbReference type="ARBA" id="ARBA00012759"/>
    </source>
</evidence>
<dbReference type="GO" id="GO:0016579">
    <property type="term" value="P:protein deubiquitination"/>
    <property type="evidence" value="ECO:0007669"/>
    <property type="project" value="InterPro"/>
</dbReference>
<sequence length="707" mass="79627">MNSIVQCLSNTDVLAEYFVLGQYKNDLKNCRKDRSKKYGTKGEVIELLASVVRSLWTVTYSQDMTKSLKDSISKYGAQYKGSNQHDSQEFMLWLFDKMHEDLNMQPVKKRSFTRRPSFPVDLSPTSFIQKLFQGHYRSSLTCPNCKKRSDTTDPFLCVSLPLKQRTTRPMYANVVYLPNKRRSGIGRRHMAGKTIKIGVSVPLDGKIIDLRQAVAAECGIHSRLLAFVDLQHDGFHKAYGDDYSLSDFPINNSSTTAANMSLYAFEMPPIAKMTAGTLPRNFASSHKKRATLGGKFGKEGNDATSATSTVADSIVVILINKQGVREQGKRFGRPLVFRASRDVLSTELQCMILNQMSDQLKNGVKHERMGSLFRLQVKDGIPNKSYLSQQAQQPLRLPTVDKALENCPAGGPLHIKLVAEWDTDTKCGIFEKFPEEKVEVQDSVRLQKVLHQQPVTCTLEECFDLHTQVEELGADNAWLCPHCKKQQQGTVKKLSLLTLPDILVLHLKRFRVTDGRRTKLCTRVEFPVTGLNIGEMNGHISPQSPKSYNWNPAFASHLPEMVGPEDHLYDLYAVCNHFGNLNSGHYTACCSNPLNGKWYLFDDNHTEGITEDTLSPQSVYILFYQRRSASAALSCGGASINTVMSDHWAFQLPQFKHKINSNNNSNKIAAAASKLQAVKRKEERRDEEDDGGFDSPNRPYLRGLRRQ</sequence>
<dbReference type="Pfam" id="PF00443">
    <property type="entry name" value="UCH"/>
    <property type="match status" value="1"/>
</dbReference>
<dbReference type="InterPro" id="IPR018200">
    <property type="entry name" value="USP_CS"/>
</dbReference>
<reference evidence="5" key="2">
    <citation type="submission" date="2025-08" db="UniProtKB">
        <authorList>
            <consortium name="Ensembl"/>
        </authorList>
    </citation>
    <scope>IDENTIFICATION</scope>
</reference>
<dbReference type="Proteomes" id="UP000007875">
    <property type="component" value="Unassembled WGS sequence"/>
</dbReference>
<proteinExistence type="predicted"/>
<dbReference type="STRING" id="51511.ENSCSAVP00000019811"/>
<feature type="region of interest" description="Disordered" evidence="3">
    <location>
        <begin position="673"/>
        <end position="707"/>
    </location>
</feature>
<dbReference type="AlphaFoldDB" id="H2ZQE5"/>
<organism evidence="5 6">
    <name type="scientific">Ciona savignyi</name>
    <name type="common">Pacific transparent sea squirt</name>
    <dbReference type="NCBI Taxonomy" id="51511"/>
    <lineage>
        <taxon>Eukaryota</taxon>
        <taxon>Metazoa</taxon>
        <taxon>Chordata</taxon>
        <taxon>Tunicata</taxon>
        <taxon>Ascidiacea</taxon>
        <taxon>Phlebobranchia</taxon>
        <taxon>Cionidae</taxon>
        <taxon>Ciona</taxon>
    </lineage>
</organism>
<dbReference type="InterPro" id="IPR038765">
    <property type="entry name" value="Papain-like_cys_pep_sf"/>
</dbReference>
<protein>
    <recommendedName>
        <fullName evidence="2">ubiquitinyl hydrolase 1</fullName>
        <ecNumber evidence="2">3.4.19.12</ecNumber>
    </recommendedName>
</protein>
<dbReference type="PANTHER" id="PTHR21646">
    <property type="entry name" value="UBIQUITIN CARBOXYL-TERMINAL HYDROLASE"/>
    <property type="match status" value="1"/>
</dbReference>
<dbReference type="Gene3D" id="3.90.70.10">
    <property type="entry name" value="Cysteine proteinases"/>
    <property type="match status" value="2"/>
</dbReference>
<dbReference type="PANTHER" id="PTHR21646:SF14">
    <property type="entry name" value="FI05488P"/>
    <property type="match status" value="1"/>
</dbReference>
<dbReference type="EC" id="3.4.19.12" evidence="2"/>
<comment type="catalytic activity">
    <reaction evidence="1">
        <text>Thiol-dependent hydrolysis of ester, thioester, amide, peptide and isopeptide bonds formed by the C-terminal Gly of ubiquitin (a 76-residue protein attached to proteins as an intracellular targeting signal).</text>
        <dbReference type="EC" id="3.4.19.12"/>
    </reaction>
</comment>
<evidence type="ECO:0000313" key="5">
    <source>
        <dbReference type="Ensembl" id="ENSCSAVP00000019811.1"/>
    </source>
</evidence>
<accession>H2ZQE5</accession>
<evidence type="ECO:0000313" key="6">
    <source>
        <dbReference type="Proteomes" id="UP000007875"/>
    </source>
</evidence>
<feature type="domain" description="USP" evidence="4">
    <location>
        <begin position="1"/>
        <end position="627"/>
    </location>
</feature>
<dbReference type="PROSITE" id="PS00973">
    <property type="entry name" value="USP_2"/>
    <property type="match status" value="1"/>
</dbReference>
<dbReference type="GeneTree" id="ENSGT00940000158772"/>
<reference evidence="6" key="1">
    <citation type="submission" date="2003-08" db="EMBL/GenBank/DDBJ databases">
        <authorList>
            <person name="Birren B."/>
            <person name="Nusbaum C."/>
            <person name="Abebe A."/>
            <person name="Abouelleil A."/>
            <person name="Adekoya E."/>
            <person name="Ait-zahra M."/>
            <person name="Allen N."/>
            <person name="Allen T."/>
            <person name="An P."/>
            <person name="Anderson M."/>
            <person name="Anderson S."/>
            <person name="Arachchi H."/>
            <person name="Armbruster J."/>
            <person name="Bachantsang P."/>
            <person name="Baldwin J."/>
            <person name="Barry A."/>
            <person name="Bayul T."/>
            <person name="Blitshsteyn B."/>
            <person name="Bloom T."/>
            <person name="Blye J."/>
            <person name="Boguslavskiy L."/>
            <person name="Borowsky M."/>
            <person name="Boukhgalter B."/>
            <person name="Brunache A."/>
            <person name="Butler J."/>
            <person name="Calixte N."/>
            <person name="Calvo S."/>
            <person name="Camarata J."/>
            <person name="Campo K."/>
            <person name="Chang J."/>
            <person name="Cheshatsang Y."/>
            <person name="Citroen M."/>
            <person name="Collymore A."/>
            <person name="Considine T."/>
            <person name="Cook A."/>
            <person name="Cooke P."/>
            <person name="Corum B."/>
            <person name="Cuomo C."/>
            <person name="David R."/>
            <person name="Dawoe T."/>
            <person name="Degray S."/>
            <person name="Dodge S."/>
            <person name="Dooley K."/>
            <person name="Dorje P."/>
            <person name="Dorjee K."/>
            <person name="Dorris L."/>
            <person name="Duffey N."/>
            <person name="Dupes A."/>
            <person name="Elkins T."/>
            <person name="Engels R."/>
            <person name="Erickson J."/>
            <person name="Farina A."/>
            <person name="Faro S."/>
            <person name="Ferreira P."/>
            <person name="Fischer H."/>
            <person name="Fitzgerald M."/>
            <person name="Foley K."/>
            <person name="Gage D."/>
            <person name="Galagan J."/>
            <person name="Gearin G."/>
            <person name="Gnerre S."/>
            <person name="Gnirke A."/>
            <person name="Goyette A."/>
            <person name="Graham J."/>
            <person name="Grandbois E."/>
            <person name="Gyaltsen K."/>
            <person name="Hafez N."/>
            <person name="Hagopian D."/>
            <person name="Hagos B."/>
            <person name="Hall J."/>
            <person name="Hatcher B."/>
            <person name="Heller A."/>
            <person name="Higgins H."/>
            <person name="Honan T."/>
            <person name="Horn A."/>
            <person name="Houde N."/>
            <person name="Hughes L."/>
            <person name="Hulme W."/>
            <person name="Husby E."/>
            <person name="Iliev I."/>
            <person name="Jaffe D."/>
            <person name="Jones C."/>
            <person name="Kamal M."/>
            <person name="Kamat A."/>
            <person name="Kamvysselis M."/>
            <person name="Karlsson E."/>
            <person name="Kells C."/>
            <person name="Kieu A."/>
            <person name="Kisner P."/>
            <person name="Kodira C."/>
            <person name="Kulbokas E."/>
            <person name="Labutti K."/>
            <person name="Lama D."/>
            <person name="Landers T."/>
            <person name="Leger J."/>
            <person name="Levine S."/>
            <person name="Lewis D."/>
            <person name="Lewis T."/>
            <person name="Lindblad-toh K."/>
            <person name="Liu X."/>
            <person name="Lokyitsang T."/>
            <person name="Lokyitsang Y."/>
            <person name="Lucien O."/>
            <person name="Lui A."/>
            <person name="Ma L.J."/>
            <person name="Mabbitt R."/>
            <person name="Macdonald J."/>
            <person name="Maclean C."/>
            <person name="Major J."/>
            <person name="Manning J."/>
            <person name="Marabella R."/>
            <person name="Maru K."/>
            <person name="Matthews C."/>
            <person name="Mauceli E."/>
            <person name="Mccarthy M."/>
            <person name="Mcdonough S."/>
            <person name="Mcghee T."/>
            <person name="Meldrim J."/>
            <person name="Meneus L."/>
            <person name="Mesirov J."/>
            <person name="Mihalev A."/>
            <person name="Mihova T."/>
            <person name="Mikkelsen T."/>
            <person name="Mlenga V."/>
            <person name="Moru K."/>
            <person name="Mozes J."/>
            <person name="Mulrain L."/>
            <person name="Munson G."/>
            <person name="Naylor J."/>
            <person name="Newes C."/>
            <person name="Nguyen C."/>
            <person name="Nguyen N."/>
            <person name="Nguyen T."/>
            <person name="Nicol R."/>
            <person name="Nielsen C."/>
            <person name="Nizzari M."/>
            <person name="Norbu C."/>
            <person name="Norbu N."/>
            <person name="O'donnell P."/>
            <person name="Okoawo O."/>
            <person name="O'leary S."/>
            <person name="Omotosho B."/>
            <person name="O'neill K."/>
            <person name="Osman S."/>
            <person name="Parker S."/>
            <person name="Perrin D."/>
            <person name="Phunkhang P."/>
            <person name="Piqani B."/>
            <person name="Purcell S."/>
            <person name="Rachupka T."/>
            <person name="Ramasamy U."/>
            <person name="Rameau R."/>
            <person name="Ray V."/>
            <person name="Raymond C."/>
            <person name="Retta R."/>
            <person name="Richardson S."/>
            <person name="Rise C."/>
            <person name="Rodriguez J."/>
            <person name="Rogers J."/>
            <person name="Rogov P."/>
            <person name="Rutman M."/>
            <person name="Schupbach R."/>
            <person name="Seaman C."/>
            <person name="Settipalli S."/>
            <person name="Sharpe T."/>
            <person name="Sheridan J."/>
            <person name="Sherpa N."/>
            <person name="Shi J."/>
            <person name="Smirnov S."/>
            <person name="Smith C."/>
            <person name="Sougnez C."/>
            <person name="Spencer B."/>
            <person name="Stalker J."/>
            <person name="Stange-thomann N."/>
            <person name="Stavropoulos S."/>
            <person name="Stetson K."/>
            <person name="Stone C."/>
            <person name="Stone S."/>
            <person name="Stubbs M."/>
            <person name="Talamas J."/>
            <person name="Tchuinga P."/>
            <person name="Tenzing P."/>
            <person name="Tesfaye S."/>
            <person name="Theodore J."/>
            <person name="Thoulutsang Y."/>
            <person name="Topham K."/>
            <person name="Towey S."/>
            <person name="Tsamla T."/>
            <person name="Tsomo N."/>
            <person name="Vallee D."/>
            <person name="Vassiliev H."/>
            <person name="Venkataraman V."/>
            <person name="Vinson J."/>
            <person name="Vo A."/>
            <person name="Wade C."/>
            <person name="Wang S."/>
            <person name="Wangchuk T."/>
            <person name="Wangdi T."/>
            <person name="Whittaker C."/>
            <person name="Wilkinson J."/>
            <person name="Wu Y."/>
            <person name="Wyman D."/>
            <person name="Yadav S."/>
            <person name="Yang S."/>
            <person name="Yang X."/>
            <person name="Yeager S."/>
            <person name="Yee E."/>
            <person name="Young G."/>
            <person name="Zainoun J."/>
            <person name="Zembeck L."/>
            <person name="Zimmer A."/>
            <person name="Zody M."/>
            <person name="Lander E."/>
        </authorList>
    </citation>
    <scope>NUCLEOTIDE SEQUENCE [LARGE SCALE GENOMIC DNA]</scope>
</reference>
<reference evidence="5" key="3">
    <citation type="submission" date="2025-09" db="UniProtKB">
        <authorList>
            <consortium name="Ensembl"/>
        </authorList>
    </citation>
    <scope>IDENTIFICATION</scope>
</reference>